<dbReference type="InterPro" id="IPR036890">
    <property type="entry name" value="HATPase_C_sf"/>
</dbReference>
<dbReference type="Pfam" id="PF02518">
    <property type="entry name" value="HATPase_c"/>
    <property type="match status" value="1"/>
</dbReference>
<comment type="caution">
    <text evidence="4">The sequence shown here is derived from an EMBL/GenBank/DDBJ whole genome shotgun (WGS) entry which is preliminary data.</text>
</comment>
<dbReference type="SUPFAM" id="SSF55874">
    <property type="entry name" value="ATPase domain of HSP90 chaperone/DNA topoisomerase II/histidine kinase"/>
    <property type="match status" value="1"/>
</dbReference>
<keyword evidence="5" id="KW-1185">Reference proteome</keyword>
<dbReference type="PRINTS" id="PR00344">
    <property type="entry name" value="BCTRLSENSOR"/>
</dbReference>
<reference evidence="4 5" key="1">
    <citation type="submission" date="2014-03" db="EMBL/GenBank/DDBJ databases">
        <title>Bradyrhizobium valentinum sp. nov., isolated from effective nodules of Lupinus mariae-josephae, a lupine endemic of basic-lime soils in Eastern Spain.</title>
        <authorList>
            <person name="Duran D."/>
            <person name="Rey L."/>
            <person name="Navarro A."/>
            <person name="Busquets A."/>
            <person name="Imperial J."/>
            <person name="Ruiz-Argueso T."/>
        </authorList>
    </citation>
    <scope>NUCLEOTIDE SEQUENCE [LARGE SCALE GENOMIC DNA]</scope>
    <source>
        <strain evidence="4 5">Ro19</strain>
    </source>
</reference>
<name>A0A0R3MRE2_9BRAD</name>
<feature type="domain" description="Histidine kinase/HSP90-like ATPase" evidence="3">
    <location>
        <begin position="35"/>
        <end position="104"/>
    </location>
</feature>
<organism evidence="4 5">
    <name type="scientific">Bradyrhizobium retamae</name>
    <dbReference type="NCBI Taxonomy" id="1300035"/>
    <lineage>
        <taxon>Bacteria</taxon>
        <taxon>Pseudomonadati</taxon>
        <taxon>Pseudomonadota</taxon>
        <taxon>Alphaproteobacteria</taxon>
        <taxon>Hyphomicrobiales</taxon>
        <taxon>Nitrobacteraceae</taxon>
        <taxon>Bradyrhizobium</taxon>
    </lineage>
</organism>
<evidence type="ECO:0000256" key="1">
    <source>
        <dbReference type="ARBA" id="ARBA00000085"/>
    </source>
</evidence>
<dbReference type="RefSeq" id="WP_057845100.1">
    <property type="nucleotide sequence ID" value="NZ_LLYA01000162.1"/>
</dbReference>
<dbReference type="GO" id="GO:0004673">
    <property type="term" value="F:protein histidine kinase activity"/>
    <property type="evidence" value="ECO:0007669"/>
    <property type="project" value="UniProtKB-EC"/>
</dbReference>
<comment type="catalytic activity">
    <reaction evidence="1">
        <text>ATP + protein L-histidine = ADP + protein N-phospho-L-histidine.</text>
        <dbReference type="EC" id="2.7.13.3"/>
    </reaction>
</comment>
<evidence type="ECO:0000313" key="5">
    <source>
        <dbReference type="Proteomes" id="UP000052023"/>
    </source>
</evidence>
<dbReference type="InterPro" id="IPR004358">
    <property type="entry name" value="Sig_transdc_His_kin-like_C"/>
</dbReference>
<dbReference type="AlphaFoldDB" id="A0A0R3MRE2"/>
<gene>
    <name evidence="4" type="ORF">CQ13_28475</name>
</gene>
<dbReference type="Proteomes" id="UP000052023">
    <property type="component" value="Unassembled WGS sequence"/>
</dbReference>
<dbReference type="EMBL" id="LLYA01000162">
    <property type="protein sequence ID" value="KRR22722.1"/>
    <property type="molecule type" value="Genomic_DNA"/>
</dbReference>
<dbReference type="EC" id="2.7.13.3" evidence="2"/>
<sequence length="122" mass="12604">MEDGKGDWSTCKAKDGGDTAIFAKNSVPRPGASTGVIEIIVADNESGLAGEALRQAFDSNFSTKPVGQGLGLGQVERFVQESGSSIEIKSKVSIGTAERMLLPVSRPGDGNSADLSNSIATF</sequence>
<evidence type="ECO:0000259" key="3">
    <source>
        <dbReference type="Pfam" id="PF02518"/>
    </source>
</evidence>
<evidence type="ECO:0000256" key="2">
    <source>
        <dbReference type="ARBA" id="ARBA00012438"/>
    </source>
</evidence>
<protein>
    <recommendedName>
        <fullName evidence="2">histidine kinase</fullName>
        <ecNumber evidence="2">2.7.13.3</ecNumber>
    </recommendedName>
</protein>
<accession>A0A0R3MRE2</accession>
<dbReference type="Gene3D" id="3.30.565.10">
    <property type="entry name" value="Histidine kinase-like ATPase, C-terminal domain"/>
    <property type="match status" value="1"/>
</dbReference>
<proteinExistence type="predicted"/>
<dbReference type="InterPro" id="IPR003594">
    <property type="entry name" value="HATPase_dom"/>
</dbReference>
<evidence type="ECO:0000313" key="4">
    <source>
        <dbReference type="EMBL" id="KRR22722.1"/>
    </source>
</evidence>